<evidence type="ECO:0000313" key="2">
    <source>
        <dbReference type="Proteomes" id="UP000319578"/>
    </source>
</evidence>
<proteinExistence type="predicted"/>
<sequence>MRWKYAVKFKENEKLSCKQSRLLRSEVKTPLLDKNIPYYNVIMRRRSGIAASSFSLPSGYTYAWFEPGNEKKWAEIETSVGEFTTVEQAHLYFREHYLPYVDEVNYLHTQTWSYKAIGLYIQAGFEILENESFNGYQNDYEKAMPFIEMKLRKG</sequence>
<keyword evidence="2" id="KW-1185">Reference proteome</keyword>
<name>A0ABQ0TVG1_9BACL</name>
<comment type="caution">
    <text evidence="1">The sequence shown here is derived from an EMBL/GenBank/DDBJ whole genome shotgun (WGS) entry which is preliminary data.</text>
</comment>
<accession>A0ABQ0TVG1</accession>
<organism evidence="1 2">
    <name type="scientific">Brevibacillus reuszeri</name>
    <dbReference type="NCBI Taxonomy" id="54915"/>
    <lineage>
        <taxon>Bacteria</taxon>
        <taxon>Bacillati</taxon>
        <taxon>Bacillota</taxon>
        <taxon>Bacilli</taxon>
        <taxon>Bacillales</taxon>
        <taxon>Paenibacillaceae</taxon>
        <taxon>Brevibacillus</taxon>
    </lineage>
</organism>
<evidence type="ECO:0000313" key="1">
    <source>
        <dbReference type="EMBL" id="GED71850.1"/>
    </source>
</evidence>
<reference evidence="1 2" key="1">
    <citation type="submission" date="2019-06" db="EMBL/GenBank/DDBJ databases">
        <title>Whole genome shotgun sequence of Brevibacillus reuszeri NBRC 15719.</title>
        <authorList>
            <person name="Hosoyama A."/>
            <person name="Uohara A."/>
            <person name="Ohji S."/>
            <person name="Ichikawa N."/>
        </authorList>
    </citation>
    <scope>NUCLEOTIDE SEQUENCE [LARGE SCALE GENOMIC DNA]</scope>
    <source>
        <strain evidence="1 2">NBRC 15719</strain>
    </source>
</reference>
<dbReference type="Proteomes" id="UP000319578">
    <property type="component" value="Unassembled WGS sequence"/>
</dbReference>
<protein>
    <submittedName>
        <fullName evidence="1">Uncharacterized protein</fullName>
    </submittedName>
</protein>
<dbReference type="EMBL" id="BJON01000023">
    <property type="protein sequence ID" value="GED71850.1"/>
    <property type="molecule type" value="Genomic_DNA"/>
</dbReference>
<gene>
    <name evidence="1" type="ORF">BRE01_55520</name>
</gene>